<name>A0A3N4PWW5_9BACT</name>
<keyword evidence="3" id="KW-1185">Reference proteome</keyword>
<dbReference type="OrthoDB" id="511992at2"/>
<dbReference type="Pfam" id="PF09828">
    <property type="entry name" value="ChrB_C"/>
    <property type="match status" value="1"/>
</dbReference>
<dbReference type="RefSeq" id="WP_123847180.1">
    <property type="nucleotide sequence ID" value="NZ_RPDH01000002.1"/>
</dbReference>
<evidence type="ECO:0000313" key="2">
    <source>
        <dbReference type="EMBL" id="RPE08180.1"/>
    </source>
</evidence>
<dbReference type="AlphaFoldDB" id="A0A3N4PWW5"/>
<gene>
    <name evidence="2" type="ORF">EGT74_14025</name>
</gene>
<evidence type="ECO:0000259" key="1">
    <source>
        <dbReference type="Pfam" id="PF09828"/>
    </source>
</evidence>
<dbReference type="InterPro" id="IPR018634">
    <property type="entry name" value="ChrB_C"/>
</dbReference>
<feature type="domain" description="ChrB C-terminal" evidence="1">
    <location>
        <begin position="3"/>
        <end position="135"/>
    </location>
</feature>
<organism evidence="2 3">
    <name type="scientific">Chitinophaga lutea</name>
    <dbReference type="NCBI Taxonomy" id="2488634"/>
    <lineage>
        <taxon>Bacteria</taxon>
        <taxon>Pseudomonadati</taxon>
        <taxon>Bacteroidota</taxon>
        <taxon>Chitinophagia</taxon>
        <taxon>Chitinophagales</taxon>
        <taxon>Chitinophagaceae</taxon>
        <taxon>Chitinophaga</taxon>
    </lineage>
</organism>
<comment type="caution">
    <text evidence="2">The sequence shown here is derived from an EMBL/GenBank/DDBJ whole genome shotgun (WGS) entry which is preliminary data.</text>
</comment>
<sequence>MKWITRERPKIDRIACPWLIARFIDPQAEIIYVPAPEVISRAAALQAIPFDVPDVEYTHCGDECTFDYFLRKHALEDPALQQLAVIVRAADTDRFGLAPQAAGLWAISAGLSHNHTNDHEMLEIGRKVYDALYSWARYQQEEKHTWQYKK</sequence>
<evidence type="ECO:0000313" key="3">
    <source>
        <dbReference type="Proteomes" id="UP000278351"/>
    </source>
</evidence>
<proteinExistence type="predicted"/>
<protein>
    <submittedName>
        <fullName evidence="2">Chromate resistance protein</fullName>
    </submittedName>
</protein>
<dbReference type="Proteomes" id="UP000278351">
    <property type="component" value="Unassembled WGS sequence"/>
</dbReference>
<dbReference type="EMBL" id="RPDH01000002">
    <property type="protein sequence ID" value="RPE08180.1"/>
    <property type="molecule type" value="Genomic_DNA"/>
</dbReference>
<accession>A0A3N4PWW5</accession>
<reference evidence="2 3" key="1">
    <citation type="submission" date="2018-11" db="EMBL/GenBank/DDBJ databases">
        <title>Chitinophaga lutea sp.nov., isolate from arsenic contaminated soil.</title>
        <authorList>
            <person name="Zong Y."/>
        </authorList>
    </citation>
    <scope>NUCLEOTIDE SEQUENCE [LARGE SCALE GENOMIC DNA]</scope>
    <source>
        <strain evidence="2 3">ZY74</strain>
    </source>
</reference>